<organism evidence="3 4">
    <name type="scientific">Loxodonta africana</name>
    <name type="common">African elephant</name>
    <dbReference type="NCBI Taxonomy" id="9785"/>
    <lineage>
        <taxon>Eukaryota</taxon>
        <taxon>Metazoa</taxon>
        <taxon>Chordata</taxon>
        <taxon>Craniata</taxon>
        <taxon>Vertebrata</taxon>
        <taxon>Euteleostomi</taxon>
        <taxon>Mammalia</taxon>
        <taxon>Eutheria</taxon>
        <taxon>Afrotheria</taxon>
        <taxon>Proboscidea</taxon>
        <taxon>Elephantidae</taxon>
        <taxon>Loxodonta</taxon>
    </lineage>
</organism>
<dbReference type="PANTHER" id="PTHR48081:SF28">
    <property type="entry name" value="ALPHA_BETA HYDROLASE FOLD-3 DOMAIN-CONTAINING PROTEIN"/>
    <property type="match status" value="1"/>
</dbReference>
<evidence type="ECO:0000313" key="3">
    <source>
        <dbReference type="Ensembl" id="ENSLAFP00000027722.1"/>
    </source>
</evidence>
<protein>
    <recommendedName>
        <fullName evidence="2">Alpha/beta hydrolase fold-3 domain-containing protein</fullName>
    </recommendedName>
</protein>
<dbReference type="HOGENOM" id="CLU_012494_12_2_1"/>
<dbReference type="STRING" id="9785.ENSLAFP00000027722"/>
<dbReference type="AlphaFoldDB" id="G3UIR4"/>
<dbReference type="InterPro" id="IPR013094">
    <property type="entry name" value="AB_hydrolase_3"/>
</dbReference>
<dbReference type="OMA" id="HANIVVI"/>
<feature type="domain" description="Alpha/beta hydrolase fold-3" evidence="2">
    <location>
        <begin position="181"/>
        <end position="252"/>
    </location>
</feature>
<sequence>LTSYDMLNRWTANKLDAVVVGVDYRLAPKYQFPVALEDVFAAVKFFLQDKILTKYGVDPTRICVSGDSCGASFATRVIQLMKNNPEFKIKIKAQALVYPQLRTLDLYTPSFRENEHGPLLSRDMALKIGCLYLTTDEVCFRALKANQHMPQGSRHLFKFVNWSIFLPEKYRKNQVYTEPILGRFDFSHPGLMDDRLSSLLVNDTLLQNLPLTYILTCQHDAVRDDGLMYVTRLRKVGVEVAHNHIEDGIHAAISYLGPPFYLHLGIRIRDKYISWLDENL</sequence>
<dbReference type="PANTHER" id="PTHR48081">
    <property type="entry name" value="AB HYDROLASE SUPERFAMILY PROTEIN C4A8.06C"/>
    <property type="match status" value="1"/>
</dbReference>
<dbReference type="Pfam" id="PF07859">
    <property type="entry name" value="Abhydrolase_3"/>
    <property type="match status" value="2"/>
</dbReference>
<feature type="domain" description="Alpha/beta hydrolase fold-3" evidence="2">
    <location>
        <begin position="3"/>
        <end position="134"/>
    </location>
</feature>
<reference evidence="3 4" key="1">
    <citation type="submission" date="2009-06" db="EMBL/GenBank/DDBJ databases">
        <title>The Genome Sequence of Loxodonta africana (African elephant).</title>
        <authorList>
            <person name="Di Palma F."/>
            <person name="Heiman D."/>
            <person name="Young S."/>
            <person name="Johnson J."/>
            <person name="Lander E.S."/>
            <person name="Lindblad-Toh K."/>
        </authorList>
    </citation>
    <scope>NUCLEOTIDE SEQUENCE [LARGE SCALE GENOMIC DNA]</scope>
    <source>
        <strain evidence="3 4">Isolate ISIS603380</strain>
    </source>
</reference>
<dbReference type="GO" id="GO:0016787">
    <property type="term" value="F:hydrolase activity"/>
    <property type="evidence" value="ECO:0007669"/>
    <property type="project" value="UniProtKB-KW"/>
</dbReference>
<dbReference type="Ensembl" id="ENSLAFT00000031112.1">
    <property type="protein sequence ID" value="ENSLAFP00000027722.1"/>
    <property type="gene ID" value="ENSLAFG00000029762.1"/>
</dbReference>
<dbReference type="Proteomes" id="UP000007646">
    <property type="component" value="Unassembled WGS sequence"/>
</dbReference>
<evidence type="ECO:0000256" key="1">
    <source>
        <dbReference type="ARBA" id="ARBA00022801"/>
    </source>
</evidence>
<dbReference type="GeneTree" id="ENSGT00940000161405"/>
<evidence type="ECO:0000313" key="4">
    <source>
        <dbReference type="Proteomes" id="UP000007646"/>
    </source>
</evidence>
<dbReference type="SUPFAM" id="SSF53474">
    <property type="entry name" value="alpha/beta-Hydrolases"/>
    <property type="match status" value="1"/>
</dbReference>
<name>G3UIR4_LOXAF</name>
<dbReference type="Gene3D" id="3.40.50.1820">
    <property type="entry name" value="alpha/beta hydrolase"/>
    <property type="match status" value="1"/>
</dbReference>
<dbReference type="InterPro" id="IPR050300">
    <property type="entry name" value="GDXG_lipolytic_enzyme"/>
</dbReference>
<keyword evidence="1" id="KW-0378">Hydrolase</keyword>
<accession>G3UIR4</accession>
<keyword evidence="4" id="KW-1185">Reference proteome</keyword>
<dbReference type="eggNOG" id="KOG1515">
    <property type="taxonomic scope" value="Eukaryota"/>
</dbReference>
<dbReference type="InParanoid" id="G3UIR4"/>
<reference evidence="3" key="3">
    <citation type="submission" date="2025-09" db="UniProtKB">
        <authorList>
            <consortium name="Ensembl"/>
        </authorList>
    </citation>
    <scope>IDENTIFICATION</scope>
    <source>
        <strain evidence="3">Isolate ISIS603380</strain>
    </source>
</reference>
<proteinExistence type="predicted"/>
<dbReference type="InterPro" id="IPR029058">
    <property type="entry name" value="AB_hydrolase_fold"/>
</dbReference>
<evidence type="ECO:0000259" key="2">
    <source>
        <dbReference type="Pfam" id="PF07859"/>
    </source>
</evidence>
<reference evidence="3" key="2">
    <citation type="submission" date="2025-08" db="UniProtKB">
        <authorList>
            <consortium name="Ensembl"/>
        </authorList>
    </citation>
    <scope>IDENTIFICATION</scope>
    <source>
        <strain evidence="3">Isolate ISIS603380</strain>
    </source>
</reference>